<evidence type="ECO:0000313" key="1">
    <source>
        <dbReference type="EMBL" id="GBG21047.1"/>
    </source>
</evidence>
<evidence type="ECO:0000313" key="2">
    <source>
        <dbReference type="Proteomes" id="UP000245124"/>
    </source>
</evidence>
<gene>
    <name evidence="1" type="ORF">NIES4072_47290</name>
</gene>
<sequence length="161" mass="16832">MAKTLISASGSGPDSNCGYSGTVPSGQEWYTVLVDNVWGAQGEHLVGTSGQTVTVTRCHSAGNYIGVANGQNFHFMRIYSVSAESYDCINGVCTLSTQYKTQGIYRSLADCQGVCANGGACAEGKKCVDPTTFCPDGKVCLDQGEFASIEALISKIGSEVC</sequence>
<dbReference type="EMBL" id="BDUD01000001">
    <property type="protein sequence ID" value="GBG21047.1"/>
    <property type="molecule type" value="Genomic_DNA"/>
</dbReference>
<name>A0A2R5FQL4_NOSCO</name>
<proteinExistence type="predicted"/>
<reference evidence="1 2" key="1">
    <citation type="submission" date="2017-06" db="EMBL/GenBank/DDBJ databases">
        <title>Genome sequencing of cyanobaciteial culture collection at National Institute for Environmental Studies (NIES).</title>
        <authorList>
            <person name="Hirose Y."/>
            <person name="Shimura Y."/>
            <person name="Fujisawa T."/>
            <person name="Nakamura Y."/>
            <person name="Kawachi M."/>
        </authorList>
    </citation>
    <scope>NUCLEOTIDE SEQUENCE [LARGE SCALE GENOMIC DNA]</scope>
    <source>
        <strain evidence="1 2">NIES-4072</strain>
    </source>
</reference>
<accession>A0A2R5FQL4</accession>
<keyword evidence="2" id="KW-1185">Reference proteome</keyword>
<dbReference type="Proteomes" id="UP000245124">
    <property type="component" value="Unassembled WGS sequence"/>
</dbReference>
<organism evidence="1 2">
    <name type="scientific">Nostoc commune NIES-4072</name>
    <dbReference type="NCBI Taxonomy" id="2005467"/>
    <lineage>
        <taxon>Bacteria</taxon>
        <taxon>Bacillati</taxon>
        <taxon>Cyanobacteriota</taxon>
        <taxon>Cyanophyceae</taxon>
        <taxon>Nostocales</taxon>
        <taxon>Nostocaceae</taxon>
        <taxon>Nostoc</taxon>
    </lineage>
</organism>
<comment type="caution">
    <text evidence="1">The sequence shown here is derived from an EMBL/GenBank/DDBJ whole genome shotgun (WGS) entry which is preliminary data.</text>
</comment>
<dbReference type="AlphaFoldDB" id="A0A2R5FQL4"/>
<protein>
    <submittedName>
        <fullName evidence="1">Uncharacterized protein</fullName>
    </submittedName>
</protein>
<dbReference type="RefSeq" id="WP_109011025.1">
    <property type="nucleotide sequence ID" value="NZ_BDUD01000001.1"/>
</dbReference>
<dbReference type="OrthoDB" id="490988at2"/>